<comment type="caution">
    <text evidence="3">The sequence shown here is derived from an EMBL/GenBank/DDBJ whole genome shotgun (WGS) entry which is preliminary data.</text>
</comment>
<evidence type="ECO:0000313" key="3">
    <source>
        <dbReference type="EMBL" id="CAG9132522.1"/>
    </source>
</evidence>
<feature type="coiled-coil region" evidence="1">
    <location>
        <begin position="1"/>
        <end position="99"/>
    </location>
</feature>
<dbReference type="Proteomes" id="UP000653454">
    <property type="component" value="Unassembled WGS sequence"/>
</dbReference>
<keyword evidence="4" id="KW-1185">Reference proteome</keyword>
<gene>
    <name evidence="3" type="ORF">PLXY2_LOCUS10769</name>
</gene>
<accession>A0A8S4G0R7</accession>
<dbReference type="AlphaFoldDB" id="A0A8S4G0R7"/>
<name>A0A8S4G0R7_PLUXY</name>
<feature type="compositionally biased region" description="Basic and acidic residues" evidence="2">
    <location>
        <begin position="250"/>
        <end position="261"/>
    </location>
</feature>
<keyword evidence="1" id="KW-0175">Coiled coil</keyword>
<organism evidence="3 4">
    <name type="scientific">Plutella xylostella</name>
    <name type="common">Diamondback moth</name>
    <name type="synonym">Plutella maculipennis</name>
    <dbReference type="NCBI Taxonomy" id="51655"/>
    <lineage>
        <taxon>Eukaryota</taxon>
        <taxon>Metazoa</taxon>
        <taxon>Ecdysozoa</taxon>
        <taxon>Arthropoda</taxon>
        <taxon>Hexapoda</taxon>
        <taxon>Insecta</taxon>
        <taxon>Pterygota</taxon>
        <taxon>Neoptera</taxon>
        <taxon>Endopterygota</taxon>
        <taxon>Lepidoptera</taxon>
        <taxon>Glossata</taxon>
        <taxon>Ditrysia</taxon>
        <taxon>Yponomeutoidea</taxon>
        <taxon>Plutellidae</taxon>
        <taxon>Plutella</taxon>
    </lineage>
</organism>
<proteinExistence type="predicted"/>
<feature type="compositionally biased region" description="Basic residues" evidence="2">
    <location>
        <begin position="226"/>
        <end position="235"/>
    </location>
</feature>
<evidence type="ECO:0000313" key="4">
    <source>
        <dbReference type="Proteomes" id="UP000653454"/>
    </source>
</evidence>
<dbReference type="EMBL" id="CAJHNJ030000050">
    <property type="protein sequence ID" value="CAG9132522.1"/>
    <property type="molecule type" value="Genomic_DNA"/>
</dbReference>
<dbReference type="Gene3D" id="3.30.70.1820">
    <property type="entry name" value="L1 transposable element, RRM domain"/>
    <property type="match status" value="1"/>
</dbReference>
<evidence type="ECO:0000256" key="1">
    <source>
        <dbReference type="SAM" id="Coils"/>
    </source>
</evidence>
<evidence type="ECO:0000256" key="2">
    <source>
        <dbReference type="SAM" id="MobiDB-lite"/>
    </source>
</evidence>
<feature type="region of interest" description="Disordered" evidence="2">
    <location>
        <begin position="199"/>
        <end position="261"/>
    </location>
</feature>
<reference evidence="3" key="1">
    <citation type="submission" date="2020-11" db="EMBL/GenBank/DDBJ databases">
        <authorList>
            <person name="Whiteford S."/>
        </authorList>
    </citation>
    <scope>NUCLEOTIDE SEQUENCE</scope>
</reference>
<protein>
    <submittedName>
        <fullName evidence="3">(diamondback moth) hypothetical protein</fullName>
    </submittedName>
</protein>
<sequence length="261" mass="30831">MEELTKMMKEIQEELVEQKVEFQQMERNITTNINNNINNKFERMEIKYAELENTVMKQEERLDMIEKQLRKKNLVFFGVEEIEKNYEDLESNLVKIINDKMKVSCSLSEVESARRIGKRGDKPRPIVLTLTTTGKKLQILKRKKSLDGSTYYIKEDFPAKILNIRKELQEELKKKREEGTNAVLRYDKIIILEGKASTMAKRQNHNKRNLSESPIEKSGSFSKQIQAHKKKKKKNSRDSELFPTKRKRPYSFEHSTKQCIV</sequence>